<feature type="compositionally biased region" description="Polar residues" evidence="1">
    <location>
        <begin position="56"/>
        <end position="93"/>
    </location>
</feature>
<accession>A0AAI8VPI1</accession>
<dbReference type="AlphaFoldDB" id="A0AAI8VPI1"/>
<proteinExistence type="predicted"/>
<organism evidence="2 3">
    <name type="scientific">Anthostomella pinea</name>
    <dbReference type="NCBI Taxonomy" id="933095"/>
    <lineage>
        <taxon>Eukaryota</taxon>
        <taxon>Fungi</taxon>
        <taxon>Dikarya</taxon>
        <taxon>Ascomycota</taxon>
        <taxon>Pezizomycotina</taxon>
        <taxon>Sordariomycetes</taxon>
        <taxon>Xylariomycetidae</taxon>
        <taxon>Xylariales</taxon>
        <taxon>Xylariaceae</taxon>
        <taxon>Anthostomella</taxon>
    </lineage>
</organism>
<comment type="caution">
    <text evidence="2">The sequence shown here is derived from an EMBL/GenBank/DDBJ whole genome shotgun (WGS) entry which is preliminary data.</text>
</comment>
<dbReference type="Proteomes" id="UP001295740">
    <property type="component" value="Unassembled WGS sequence"/>
</dbReference>
<feature type="compositionally biased region" description="Basic residues" evidence="1">
    <location>
        <begin position="31"/>
        <end position="40"/>
    </location>
</feature>
<sequence>MNRGSSSRSSRLQAINDAYDRAASEPLSNNKKSKPRHRPAIRLADHSDHNVAAGVRSSQQTEGSYKTVTASSTDGHASTTTPAQRAPTKATSN</sequence>
<keyword evidence="3" id="KW-1185">Reference proteome</keyword>
<evidence type="ECO:0000256" key="1">
    <source>
        <dbReference type="SAM" id="MobiDB-lite"/>
    </source>
</evidence>
<evidence type="ECO:0000313" key="3">
    <source>
        <dbReference type="Proteomes" id="UP001295740"/>
    </source>
</evidence>
<dbReference type="EMBL" id="CAUWAG010000011">
    <property type="protein sequence ID" value="CAJ2508362.1"/>
    <property type="molecule type" value="Genomic_DNA"/>
</dbReference>
<name>A0AAI8VPI1_9PEZI</name>
<reference evidence="2" key="1">
    <citation type="submission" date="2023-10" db="EMBL/GenBank/DDBJ databases">
        <authorList>
            <person name="Hackl T."/>
        </authorList>
    </citation>
    <scope>NUCLEOTIDE SEQUENCE</scope>
</reference>
<feature type="compositionally biased region" description="Polar residues" evidence="1">
    <location>
        <begin position="1"/>
        <end position="13"/>
    </location>
</feature>
<feature type="region of interest" description="Disordered" evidence="1">
    <location>
        <begin position="1"/>
        <end position="93"/>
    </location>
</feature>
<protein>
    <submittedName>
        <fullName evidence="2">Uu.00g133880.m01.CDS01</fullName>
    </submittedName>
</protein>
<gene>
    <name evidence="2" type="ORF">KHLLAP_LOCUS8830</name>
</gene>
<evidence type="ECO:0000313" key="2">
    <source>
        <dbReference type="EMBL" id="CAJ2508362.1"/>
    </source>
</evidence>